<dbReference type="Proteomes" id="UP001501183">
    <property type="component" value="Unassembled WGS sequence"/>
</dbReference>
<proteinExistence type="predicted"/>
<evidence type="ECO:0000313" key="2">
    <source>
        <dbReference type="EMBL" id="GAA4491365.1"/>
    </source>
</evidence>
<reference evidence="3" key="1">
    <citation type="journal article" date="2019" name="Int. J. Syst. Evol. Microbiol.">
        <title>The Global Catalogue of Microorganisms (GCM) 10K type strain sequencing project: providing services to taxonomists for standard genome sequencing and annotation.</title>
        <authorList>
            <consortium name="The Broad Institute Genomics Platform"/>
            <consortium name="The Broad Institute Genome Sequencing Center for Infectious Disease"/>
            <person name="Wu L."/>
            <person name="Ma J."/>
        </authorList>
    </citation>
    <scope>NUCLEOTIDE SEQUENCE [LARGE SCALE GENOMIC DNA]</scope>
    <source>
        <strain evidence="3">JCM 32206</strain>
    </source>
</reference>
<evidence type="ECO:0000313" key="3">
    <source>
        <dbReference type="Proteomes" id="UP001501183"/>
    </source>
</evidence>
<organism evidence="2 3">
    <name type="scientific">Rhodococcus olei</name>
    <dbReference type="NCBI Taxonomy" id="2161675"/>
    <lineage>
        <taxon>Bacteria</taxon>
        <taxon>Bacillati</taxon>
        <taxon>Actinomycetota</taxon>
        <taxon>Actinomycetes</taxon>
        <taxon>Mycobacteriales</taxon>
        <taxon>Nocardiaceae</taxon>
        <taxon>Rhodococcus</taxon>
    </lineage>
</organism>
<keyword evidence="3" id="KW-1185">Reference proteome</keyword>
<comment type="caution">
    <text evidence="2">The sequence shown here is derived from an EMBL/GenBank/DDBJ whole genome shotgun (WGS) entry which is preliminary data.</text>
</comment>
<evidence type="ECO:0000256" key="1">
    <source>
        <dbReference type="SAM" id="MobiDB-lite"/>
    </source>
</evidence>
<sequence>MELDSIGFVACPQRGADLCPYHSKHGVLLWRDDDHAAIPGTRGRCDLARDETRADDQNSASRPELTGKFPGVVERPQHVSAAGGTRNGQATSAESGGNDETIEILA</sequence>
<dbReference type="EMBL" id="BAABFB010000089">
    <property type="protein sequence ID" value="GAA4491365.1"/>
    <property type="molecule type" value="Genomic_DNA"/>
</dbReference>
<accession>A0ABP8PTP9</accession>
<feature type="region of interest" description="Disordered" evidence="1">
    <location>
        <begin position="47"/>
        <end position="106"/>
    </location>
</feature>
<gene>
    <name evidence="2" type="ORF">GCM10023094_55720</name>
</gene>
<feature type="compositionally biased region" description="Basic and acidic residues" evidence="1">
    <location>
        <begin position="47"/>
        <end position="56"/>
    </location>
</feature>
<name>A0ABP8PTP9_9NOCA</name>
<protein>
    <submittedName>
        <fullName evidence="2">Uncharacterized protein</fullName>
    </submittedName>
</protein>